<keyword evidence="1" id="KW-0808">Transferase</keyword>
<evidence type="ECO:0000256" key="1">
    <source>
        <dbReference type="ARBA" id="ARBA00022679"/>
    </source>
</evidence>
<dbReference type="Gene3D" id="3.30.565.10">
    <property type="entry name" value="Histidine kinase-like ATPase, C-terminal domain"/>
    <property type="match status" value="1"/>
</dbReference>
<protein>
    <recommendedName>
        <fullName evidence="4">Histidine kinase/HSP90-like ATPase domain-containing protein</fullName>
    </recommendedName>
</protein>
<evidence type="ECO:0000313" key="6">
    <source>
        <dbReference type="Proteomes" id="UP000028680"/>
    </source>
</evidence>
<dbReference type="KEGG" id="ptp:RCA23_c08900"/>
<reference evidence="5 6" key="1">
    <citation type="journal article" date="2014" name="ISME J.">
        <title>Adaptation of an abundant Roseobacter RCA organism to pelagic systems revealed by genomic and transcriptomic analyses.</title>
        <authorList>
            <person name="Voget S."/>
            <person name="Wemheuer B."/>
            <person name="Brinkhoff T."/>
            <person name="Vollmers J."/>
            <person name="Dietrich S."/>
            <person name="Giebel H.A."/>
            <person name="Beardsley C."/>
            <person name="Sardemann C."/>
            <person name="Bakenhus I."/>
            <person name="Billerbeck S."/>
            <person name="Daniel R."/>
            <person name="Simon M."/>
        </authorList>
    </citation>
    <scope>NUCLEOTIDE SEQUENCE [LARGE SCALE GENOMIC DNA]</scope>
    <source>
        <strain evidence="5 6">RCA23</strain>
    </source>
</reference>
<proteinExistence type="predicted"/>
<evidence type="ECO:0000256" key="3">
    <source>
        <dbReference type="ARBA" id="ARBA00023012"/>
    </source>
</evidence>
<dbReference type="InterPro" id="IPR003594">
    <property type="entry name" value="HATPase_dom"/>
</dbReference>
<keyword evidence="6" id="KW-1185">Reference proteome</keyword>
<keyword evidence="3" id="KW-0902">Two-component regulatory system</keyword>
<dbReference type="SUPFAM" id="SSF55874">
    <property type="entry name" value="ATPase domain of HSP90 chaperone/DNA topoisomerase II/histidine kinase"/>
    <property type="match status" value="1"/>
</dbReference>
<gene>
    <name evidence="5" type="ORF">RCA23_c08900</name>
</gene>
<accession>A0AAN0RHY3</accession>
<dbReference type="Pfam" id="PF02518">
    <property type="entry name" value="HATPase_c"/>
    <property type="match status" value="1"/>
</dbReference>
<dbReference type="GO" id="GO:0016301">
    <property type="term" value="F:kinase activity"/>
    <property type="evidence" value="ECO:0007669"/>
    <property type="project" value="UniProtKB-KW"/>
</dbReference>
<dbReference type="GO" id="GO:0000160">
    <property type="term" value="P:phosphorelay signal transduction system"/>
    <property type="evidence" value="ECO:0007669"/>
    <property type="project" value="UniProtKB-KW"/>
</dbReference>
<dbReference type="InterPro" id="IPR050482">
    <property type="entry name" value="Sensor_HK_TwoCompSys"/>
</dbReference>
<evidence type="ECO:0000259" key="4">
    <source>
        <dbReference type="Pfam" id="PF02518"/>
    </source>
</evidence>
<dbReference type="PANTHER" id="PTHR24421">
    <property type="entry name" value="NITRATE/NITRITE SENSOR PROTEIN NARX-RELATED"/>
    <property type="match status" value="1"/>
</dbReference>
<sequence>MLKVVQEAINNAVHRAKCECLDIRFNIIEGHILEVTIENTGGQTLDMSKIEKTPGFGLKNMKRRILDSNGEFSIVSIDGGARLRFTCPLSPVQA</sequence>
<dbReference type="InterPro" id="IPR036890">
    <property type="entry name" value="HATPase_C_sf"/>
</dbReference>
<evidence type="ECO:0000256" key="2">
    <source>
        <dbReference type="ARBA" id="ARBA00022777"/>
    </source>
</evidence>
<dbReference type="EMBL" id="CP003984">
    <property type="protein sequence ID" value="AII86446.1"/>
    <property type="molecule type" value="Genomic_DNA"/>
</dbReference>
<dbReference type="RefSeq" id="WP_044049288.1">
    <property type="nucleotide sequence ID" value="NZ_CP003984.1"/>
</dbReference>
<keyword evidence="2" id="KW-0418">Kinase</keyword>
<evidence type="ECO:0000313" key="5">
    <source>
        <dbReference type="EMBL" id="AII86446.1"/>
    </source>
</evidence>
<feature type="domain" description="Histidine kinase/HSP90-like ATPase" evidence="4">
    <location>
        <begin position="3"/>
        <end position="90"/>
    </location>
</feature>
<dbReference type="AlphaFoldDB" id="A0AAN0RHY3"/>
<organism evidence="5 6">
    <name type="scientific">Planktomarina temperata RCA23</name>
    <dbReference type="NCBI Taxonomy" id="666509"/>
    <lineage>
        <taxon>Bacteria</taxon>
        <taxon>Pseudomonadati</taxon>
        <taxon>Pseudomonadota</taxon>
        <taxon>Alphaproteobacteria</taxon>
        <taxon>Rhodobacterales</taxon>
        <taxon>Paracoccaceae</taxon>
        <taxon>Planktomarina</taxon>
    </lineage>
</organism>
<dbReference type="Proteomes" id="UP000028680">
    <property type="component" value="Chromosome"/>
</dbReference>
<name>A0AAN0RHY3_9RHOB</name>